<dbReference type="EMBL" id="MN740019">
    <property type="protein sequence ID" value="QHT84558.1"/>
    <property type="molecule type" value="Genomic_DNA"/>
</dbReference>
<sequence length="85" mass="9921">MSTNKIKTNIYKCQSKLYNYLNNIYIIPDNNNINNNISVKTSIIKPVLKKTKKQKTPKKSDKLNKLNLLIEAVEYIEKQPIQNII</sequence>
<proteinExistence type="predicted"/>
<protein>
    <submittedName>
        <fullName evidence="1">Uncharacterized protein</fullName>
    </submittedName>
</protein>
<organism evidence="1">
    <name type="scientific">viral metagenome</name>
    <dbReference type="NCBI Taxonomy" id="1070528"/>
    <lineage>
        <taxon>unclassified sequences</taxon>
        <taxon>metagenomes</taxon>
        <taxon>organismal metagenomes</taxon>
    </lineage>
</organism>
<accession>A0A6C0HUZ6</accession>
<name>A0A6C0HUZ6_9ZZZZ</name>
<reference evidence="1" key="1">
    <citation type="journal article" date="2020" name="Nature">
        <title>Giant virus diversity and host interactions through global metagenomics.</title>
        <authorList>
            <person name="Schulz F."/>
            <person name="Roux S."/>
            <person name="Paez-Espino D."/>
            <person name="Jungbluth S."/>
            <person name="Walsh D.A."/>
            <person name="Denef V.J."/>
            <person name="McMahon K.D."/>
            <person name="Konstantinidis K.T."/>
            <person name="Eloe-Fadrosh E.A."/>
            <person name="Kyrpides N.C."/>
            <person name="Woyke T."/>
        </authorList>
    </citation>
    <scope>NUCLEOTIDE SEQUENCE</scope>
    <source>
        <strain evidence="1">GVMAG-M-3300023184-177</strain>
    </source>
</reference>
<dbReference type="AlphaFoldDB" id="A0A6C0HUZ6"/>
<evidence type="ECO:0000313" key="1">
    <source>
        <dbReference type="EMBL" id="QHT84558.1"/>
    </source>
</evidence>